<evidence type="ECO:0000256" key="4">
    <source>
        <dbReference type="SAM" id="MobiDB-lite"/>
    </source>
</evidence>
<evidence type="ECO:0000256" key="3">
    <source>
        <dbReference type="ARBA" id="ARBA00022833"/>
    </source>
</evidence>
<evidence type="ECO:0000256" key="1">
    <source>
        <dbReference type="ARBA" id="ARBA00022723"/>
    </source>
</evidence>
<keyword evidence="6" id="KW-1185">Reference proteome</keyword>
<name>A0A914E977_9BILA</name>
<dbReference type="InterPro" id="IPR007588">
    <property type="entry name" value="Znf_FLYWCH"/>
</dbReference>
<evidence type="ECO:0000313" key="7">
    <source>
        <dbReference type="WBParaSite" id="ACRNAN_scaffold620.g14793.t1"/>
    </source>
</evidence>
<evidence type="ECO:0000256" key="2">
    <source>
        <dbReference type="ARBA" id="ARBA00022771"/>
    </source>
</evidence>
<dbReference type="GO" id="GO:0008270">
    <property type="term" value="F:zinc ion binding"/>
    <property type="evidence" value="ECO:0007669"/>
    <property type="project" value="UniProtKB-KW"/>
</dbReference>
<proteinExistence type="predicted"/>
<accession>A0A914E977</accession>
<feature type="region of interest" description="Disordered" evidence="4">
    <location>
        <begin position="376"/>
        <end position="396"/>
    </location>
</feature>
<evidence type="ECO:0000259" key="5">
    <source>
        <dbReference type="Pfam" id="PF04500"/>
    </source>
</evidence>
<protein>
    <submittedName>
        <fullName evidence="7">FLYWCH-type domain-containing protein</fullName>
    </submittedName>
</protein>
<dbReference type="Proteomes" id="UP000887540">
    <property type="component" value="Unplaced"/>
</dbReference>
<feature type="region of interest" description="Disordered" evidence="4">
    <location>
        <begin position="21"/>
        <end position="97"/>
    </location>
</feature>
<reference evidence="7" key="1">
    <citation type="submission" date="2022-11" db="UniProtKB">
        <authorList>
            <consortium name="WormBaseParasite"/>
        </authorList>
    </citation>
    <scope>IDENTIFICATION</scope>
</reference>
<feature type="compositionally biased region" description="Low complexity" evidence="4">
    <location>
        <begin position="71"/>
        <end position="81"/>
    </location>
</feature>
<dbReference type="Gene3D" id="2.20.25.240">
    <property type="match status" value="1"/>
</dbReference>
<dbReference type="AlphaFoldDB" id="A0A914E977"/>
<sequence>MVLVQGVVTIARHIKTQSHIANIPEVPREHENPPSNEKTPIHVKSEPMSYDEEPVPESSISSTPAPEIRESLSSGSSVAKSSKTKEKSVKAKKKQGKGEPYWRKIRFDDKEPFKKLYEMTREEIIKIITNSNDQPFTFKIIWNRGIFFIFEGQIFKRIPFKAGQKYRLWRCTKLKSDAPSKECNASVYTMDEEILSYSTHNHNRDDKALEELILKLHETDIEHSKAVLERQNQEKNRRGSLVSEDQNLGVTSILYKDDIKNSRLLIAEQNHERARNIQTRPIELQDPAISSTSEGSEKIQEMFTSGEMKQVNEVSSLEGLIQVKEESEEIPFSTIDSESAPLAEESCVGVTCVQVTKLVSDIDPVQAIKQAIADVRRDSESPHLDAPIASTSTATDGDTKVNDIEIGVIELPESTAKTEIDFRLLSKDKIIKLPKHLEWKNKTSDVEYQAFNGHFYSFLTSYEPKFSTPFSIWNCENESRFSCKAKMKLYKMGGVQLLGTHTSECIENLRKEPILAPLLTEANNPESTKVKEYNEPQTMVEFLQEEVEWLFEESQHVPIWIPWKTMSRATTFKGHVFHFPKRISRSKIYNYVLRCTHRNTHCLADILCNCPTENCASNQKDVNEEDPNKLIYMELNQHNHPPEQDSFIHTTIACYVVYRRAIEDESLRAEEVQQALATIVPKNSPALSPKMIELELQYCRKFGKVQYKELNQNNWHIYRTVFD</sequence>
<keyword evidence="3" id="KW-0862">Zinc</keyword>
<keyword evidence="2" id="KW-0863">Zinc-finger</keyword>
<keyword evidence="1" id="KW-0479">Metal-binding</keyword>
<dbReference type="WBParaSite" id="ACRNAN_scaffold620.g14793.t1">
    <property type="protein sequence ID" value="ACRNAN_scaffold620.g14793.t1"/>
    <property type="gene ID" value="ACRNAN_scaffold620.g14793"/>
</dbReference>
<feature type="domain" description="FLYWCH-type" evidence="5">
    <location>
        <begin position="149"/>
        <end position="202"/>
    </location>
</feature>
<evidence type="ECO:0000313" key="6">
    <source>
        <dbReference type="Proteomes" id="UP000887540"/>
    </source>
</evidence>
<dbReference type="Pfam" id="PF04500">
    <property type="entry name" value="FLYWCH"/>
    <property type="match status" value="1"/>
</dbReference>
<organism evidence="6 7">
    <name type="scientific">Acrobeloides nanus</name>
    <dbReference type="NCBI Taxonomy" id="290746"/>
    <lineage>
        <taxon>Eukaryota</taxon>
        <taxon>Metazoa</taxon>
        <taxon>Ecdysozoa</taxon>
        <taxon>Nematoda</taxon>
        <taxon>Chromadorea</taxon>
        <taxon>Rhabditida</taxon>
        <taxon>Tylenchina</taxon>
        <taxon>Cephalobomorpha</taxon>
        <taxon>Cephaloboidea</taxon>
        <taxon>Cephalobidae</taxon>
        <taxon>Acrobeloides</taxon>
    </lineage>
</organism>